<dbReference type="InterPro" id="IPR029058">
    <property type="entry name" value="AB_hydrolase_fold"/>
</dbReference>
<dbReference type="EMBL" id="LWDL01000031">
    <property type="protein sequence ID" value="OQW49599.1"/>
    <property type="molecule type" value="Genomic_DNA"/>
</dbReference>
<feature type="active site" description="Nucleophile" evidence="12">
    <location>
        <position position="114"/>
    </location>
</feature>
<comment type="catalytic activity">
    <reaction evidence="1 11 13">
        <text>Release of N-terminal proline from a peptide.</text>
        <dbReference type="EC" id="3.4.11.5"/>
    </reaction>
</comment>
<comment type="subcellular location">
    <subcellularLocation>
        <location evidence="2 11">Cytoplasm</location>
    </subcellularLocation>
</comment>
<evidence type="ECO:0000256" key="13">
    <source>
        <dbReference type="RuleBase" id="RU003421"/>
    </source>
</evidence>
<dbReference type="STRING" id="1827387.A4S15_02410"/>
<dbReference type="InterPro" id="IPR000073">
    <property type="entry name" value="AB_hydrolase_1"/>
</dbReference>
<gene>
    <name evidence="15" type="ORF">A4S15_02410</name>
</gene>
<dbReference type="Gene3D" id="3.40.50.1820">
    <property type="entry name" value="alpha/beta hydrolase"/>
    <property type="match status" value="1"/>
</dbReference>
<keyword evidence="9 11" id="KW-0378">Hydrolase</keyword>
<dbReference type="GO" id="GO:0006508">
    <property type="term" value="P:proteolysis"/>
    <property type="evidence" value="ECO:0007669"/>
    <property type="project" value="UniProtKB-KW"/>
</dbReference>
<feature type="active site" description="Proton donor" evidence="12">
    <location>
        <position position="298"/>
    </location>
</feature>
<evidence type="ECO:0000256" key="2">
    <source>
        <dbReference type="ARBA" id="ARBA00004496"/>
    </source>
</evidence>
<comment type="caution">
    <text evidence="15">The sequence shown here is derived from an EMBL/GenBank/DDBJ whole genome shotgun (WGS) entry which is preliminary data.</text>
</comment>
<protein>
    <recommendedName>
        <fullName evidence="5 11">Proline iminopeptidase</fullName>
        <shortName evidence="11">PIP</shortName>
        <ecNumber evidence="4 11">3.4.11.5</ecNumber>
    </recommendedName>
    <alternativeName>
        <fullName evidence="10 11">Prolyl aminopeptidase</fullName>
    </alternativeName>
</protein>
<keyword evidence="6 11" id="KW-0031">Aminopeptidase</keyword>
<evidence type="ECO:0000256" key="4">
    <source>
        <dbReference type="ARBA" id="ARBA00012568"/>
    </source>
</evidence>
<evidence type="ECO:0000256" key="3">
    <source>
        <dbReference type="ARBA" id="ARBA00010088"/>
    </source>
</evidence>
<dbReference type="RefSeq" id="WP_376799802.1">
    <property type="nucleotide sequence ID" value="NZ_DBNB01000008.1"/>
</dbReference>
<dbReference type="InterPro" id="IPR002410">
    <property type="entry name" value="Peptidase_S33"/>
</dbReference>
<dbReference type="PRINTS" id="PR00793">
    <property type="entry name" value="PROAMNOPTASE"/>
</dbReference>
<evidence type="ECO:0000256" key="12">
    <source>
        <dbReference type="PIRSR" id="PIRSR006431-1"/>
    </source>
</evidence>
<dbReference type="PANTHER" id="PTHR43722:SF1">
    <property type="entry name" value="PROLINE IMINOPEPTIDASE"/>
    <property type="match status" value="1"/>
</dbReference>
<sequence length="321" mass="35805">MSTPSLPFFPDLEPYRRGSLKVSPRHTLYFEECGNPAGKPVVLLHGGPGGGVNPLMRRLHDPQAYRMVLFDQRGCGQSTPYADLEDNTTWSLVGDIEALRQHLSIQRWQVFGGSWGSTLALAYAQAHPERVSELVLRGIFLLREAEIRWFYQEGASWVFPEAWEGFLAPIPLAERGDMITAYHRRLTGSDQTAQLEAARAWSRWEGSALSLLEDPGRVERFGSDSYALAFARIENHYFVNRGFLRQDDQLLADAHRLKGIPGRIVHGRYDMCTPAKNAWDLSKAWPDGDLTFVGDGGHALSEPGIARGLVAATDAFKSRAP</sequence>
<dbReference type="NCBIfam" id="TIGR01249">
    <property type="entry name" value="pro_imino_pep_1"/>
    <property type="match status" value="1"/>
</dbReference>
<dbReference type="SUPFAM" id="SSF53474">
    <property type="entry name" value="alpha/beta-Hydrolases"/>
    <property type="match status" value="1"/>
</dbReference>
<dbReference type="Pfam" id="PF00561">
    <property type="entry name" value="Abhydrolase_1"/>
    <property type="match status" value="1"/>
</dbReference>
<evidence type="ECO:0000313" key="16">
    <source>
        <dbReference type="Proteomes" id="UP000192872"/>
    </source>
</evidence>
<evidence type="ECO:0000256" key="9">
    <source>
        <dbReference type="ARBA" id="ARBA00022801"/>
    </source>
</evidence>
<dbReference type="PANTHER" id="PTHR43722">
    <property type="entry name" value="PROLINE IMINOPEPTIDASE"/>
    <property type="match status" value="1"/>
</dbReference>
<evidence type="ECO:0000259" key="14">
    <source>
        <dbReference type="Pfam" id="PF00561"/>
    </source>
</evidence>
<name>A0A1W9HQ80_9HYPH</name>
<accession>A0A1W9HQ80</accession>
<evidence type="ECO:0000256" key="5">
    <source>
        <dbReference type="ARBA" id="ARBA00021843"/>
    </source>
</evidence>
<reference evidence="15 16" key="1">
    <citation type="journal article" date="2017" name="Water Res.">
        <title>Comammox in drinking water systems.</title>
        <authorList>
            <person name="Wang Y."/>
            <person name="Ma L."/>
            <person name="Mao Y."/>
            <person name="Jiang X."/>
            <person name="Xia Y."/>
            <person name="Yu K."/>
            <person name="Li B."/>
            <person name="Zhang T."/>
        </authorList>
    </citation>
    <scope>NUCLEOTIDE SEQUENCE [LARGE SCALE GENOMIC DNA]</scope>
    <source>
        <strain evidence="15">SG_bin8</strain>
    </source>
</reference>
<evidence type="ECO:0000313" key="15">
    <source>
        <dbReference type="EMBL" id="OQW49599.1"/>
    </source>
</evidence>
<evidence type="ECO:0000256" key="7">
    <source>
        <dbReference type="ARBA" id="ARBA00022490"/>
    </source>
</evidence>
<dbReference type="GO" id="GO:0004177">
    <property type="term" value="F:aminopeptidase activity"/>
    <property type="evidence" value="ECO:0007669"/>
    <property type="project" value="UniProtKB-UniRule"/>
</dbReference>
<organism evidence="15 16">
    <name type="scientific">Candidatus Raskinella chloraquaticus</name>
    <dbReference type="NCBI Taxonomy" id="1951219"/>
    <lineage>
        <taxon>Bacteria</taxon>
        <taxon>Pseudomonadati</taxon>
        <taxon>Pseudomonadota</taxon>
        <taxon>Alphaproteobacteria</taxon>
        <taxon>Hyphomicrobiales</taxon>
        <taxon>Phreatobacteraceae</taxon>
        <taxon>Candidatus Raskinella</taxon>
    </lineage>
</organism>
<feature type="domain" description="AB hydrolase-1" evidence="14">
    <location>
        <begin position="39"/>
        <end position="300"/>
    </location>
</feature>
<dbReference type="EC" id="3.4.11.5" evidence="4 11"/>
<evidence type="ECO:0000256" key="8">
    <source>
        <dbReference type="ARBA" id="ARBA00022670"/>
    </source>
</evidence>
<evidence type="ECO:0000256" key="10">
    <source>
        <dbReference type="ARBA" id="ARBA00029605"/>
    </source>
</evidence>
<dbReference type="PIRSF" id="PIRSF006431">
    <property type="entry name" value="Pept_S33"/>
    <property type="match status" value="1"/>
</dbReference>
<evidence type="ECO:0000256" key="11">
    <source>
        <dbReference type="PIRNR" id="PIRNR006431"/>
    </source>
</evidence>
<comment type="similarity">
    <text evidence="3 11 13">Belongs to the peptidase S33 family.</text>
</comment>
<dbReference type="Proteomes" id="UP000192872">
    <property type="component" value="Unassembled WGS sequence"/>
</dbReference>
<keyword evidence="7 11" id="KW-0963">Cytoplasm</keyword>
<dbReference type="AlphaFoldDB" id="A0A1W9HQ80"/>
<evidence type="ECO:0000256" key="6">
    <source>
        <dbReference type="ARBA" id="ARBA00022438"/>
    </source>
</evidence>
<dbReference type="GO" id="GO:0005737">
    <property type="term" value="C:cytoplasm"/>
    <property type="evidence" value="ECO:0007669"/>
    <property type="project" value="UniProtKB-SubCell"/>
</dbReference>
<dbReference type="PRINTS" id="PR00111">
    <property type="entry name" value="ABHYDROLASE"/>
</dbReference>
<keyword evidence="8 11" id="KW-0645">Protease</keyword>
<dbReference type="InterPro" id="IPR005944">
    <property type="entry name" value="Pro_iminopeptidase"/>
</dbReference>
<feature type="active site" evidence="12">
    <location>
        <position position="270"/>
    </location>
</feature>
<evidence type="ECO:0000256" key="1">
    <source>
        <dbReference type="ARBA" id="ARBA00001585"/>
    </source>
</evidence>
<proteinExistence type="inferred from homology"/>